<reference evidence="6" key="1">
    <citation type="journal article" date="2019" name="Int. J. Syst. Evol. Microbiol.">
        <title>The Global Catalogue of Microorganisms (GCM) 10K type strain sequencing project: providing services to taxonomists for standard genome sequencing and annotation.</title>
        <authorList>
            <consortium name="The Broad Institute Genomics Platform"/>
            <consortium name="The Broad Institute Genome Sequencing Center for Infectious Disease"/>
            <person name="Wu L."/>
            <person name="Ma J."/>
        </authorList>
    </citation>
    <scope>NUCLEOTIDE SEQUENCE [LARGE SCALE GENOMIC DNA]</scope>
    <source>
        <strain evidence="6">DT72</strain>
    </source>
</reference>
<dbReference type="EMBL" id="JBHUFB010000020">
    <property type="protein sequence ID" value="MFD1815398.1"/>
    <property type="molecule type" value="Genomic_DNA"/>
</dbReference>
<feature type="domain" description="HTH gntR-type" evidence="4">
    <location>
        <begin position="10"/>
        <end position="80"/>
    </location>
</feature>
<dbReference type="PROSITE" id="PS50949">
    <property type="entry name" value="HTH_GNTR"/>
    <property type="match status" value="1"/>
</dbReference>
<dbReference type="RefSeq" id="WP_378487826.1">
    <property type="nucleotide sequence ID" value="NZ_JBHUFB010000020.1"/>
</dbReference>
<evidence type="ECO:0000313" key="6">
    <source>
        <dbReference type="Proteomes" id="UP001597286"/>
    </source>
</evidence>
<dbReference type="PRINTS" id="PR00035">
    <property type="entry name" value="HTHGNTR"/>
</dbReference>
<dbReference type="SUPFAM" id="SSF46785">
    <property type="entry name" value="Winged helix' DNA-binding domain"/>
    <property type="match status" value="1"/>
</dbReference>
<evidence type="ECO:0000313" key="5">
    <source>
        <dbReference type="EMBL" id="MFD1815398.1"/>
    </source>
</evidence>
<evidence type="ECO:0000256" key="1">
    <source>
        <dbReference type="ARBA" id="ARBA00023015"/>
    </source>
</evidence>
<evidence type="ECO:0000256" key="3">
    <source>
        <dbReference type="ARBA" id="ARBA00023163"/>
    </source>
</evidence>
<dbReference type="Proteomes" id="UP001597286">
    <property type="component" value="Unassembled WGS sequence"/>
</dbReference>
<comment type="caution">
    <text evidence="5">The sequence shown here is derived from an EMBL/GenBank/DDBJ whole genome shotgun (WGS) entry which is preliminary data.</text>
</comment>
<dbReference type="InterPro" id="IPR011711">
    <property type="entry name" value="GntR_C"/>
</dbReference>
<keyword evidence="2" id="KW-0238">DNA-binding</keyword>
<keyword evidence="1" id="KW-0805">Transcription regulation</keyword>
<dbReference type="InterPro" id="IPR000524">
    <property type="entry name" value="Tscrpt_reg_HTH_GntR"/>
</dbReference>
<dbReference type="Pfam" id="PF07729">
    <property type="entry name" value="FCD"/>
    <property type="match status" value="1"/>
</dbReference>
<dbReference type="SUPFAM" id="SSF48008">
    <property type="entry name" value="GntR ligand-binding domain-like"/>
    <property type="match status" value="1"/>
</dbReference>
<dbReference type="InterPro" id="IPR036390">
    <property type="entry name" value="WH_DNA-bd_sf"/>
</dbReference>
<keyword evidence="3" id="KW-0804">Transcription</keyword>
<dbReference type="PANTHER" id="PTHR43537:SF44">
    <property type="entry name" value="GNTR FAMILY REGULATORY PROTEIN"/>
    <property type="match status" value="1"/>
</dbReference>
<dbReference type="SMART" id="SM00345">
    <property type="entry name" value="HTH_GNTR"/>
    <property type="match status" value="1"/>
</dbReference>
<proteinExistence type="predicted"/>
<dbReference type="Pfam" id="PF00392">
    <property type="entry name" value="GntR"/>
    <property type="match status" value="1"/>
</dbReference>
<evidence type="ECO:0000259" key="4">
    <source>
        <dbReference type="PROSITE" id="PS50949"/>
    </source>
</evidence>
<dbReference type="Gene3D" id="1.20.120.530">
    <property type="entry name" value="GntR ligand-binding domain-like"/>
    <property type="match status" value="1"/>
</dbReference>
<dbReference type="InterPro" id="IPR008920">
    <property type="entry name" value="TF_FadR/GntR_C"/>
</dbReference>
<gene>
    <name evidence="5" type="ORF">ACFSJG_24530</name>
</gene>
<dbReference type="PANTHER" id="PTHR43537">
    <property type="entry name" value="TRANSCRIPTIONAL REGULATOR, GNTR FAMILY"/>
    <property type="match status" value="1"/>
</dbReference>
<accession>A0ABW4PBA1</accession>
<sequence length="247" mass="26920">MVVNRSGRPQKTAMIIARRIVGEIHRRGLVRGDKLPSERLMLDEYQVGRGTLREALRYLELSGAISLKPGPGGGPTVEKPDGSHLMNSLGLLLQFEGAPFSTIVEARAGLEPMAARLAAERITDEQCRVLADAVTKMGENLRDLEVFLETNKVFHDVIAMASGNALFGYLIDAVDGIFEGVAIGVEYPTQRRTKVYQAHVAIHDAIDAGDPAAAEDAMRSHVQELTAYLRKKFPGAMAQPITWGAMQ</sequence>
<keyword evidence="6" id="KW-1185">Reference proteome</keyword>
<protein>
    <submittedName>
        <fullName evidence="5">FadR/GntR family transcriptional regulator</fullName>
    </submittedName>
</protein>
<evidence type="ECO:0000256" key="2">
    <source>
        <dbReference type="ARBA" id="ARBA00023125"/>
    </source>
</evidence>
<dbReference type="InterPro" id="IPR036388">
    <property type="entry name" value="WH-like_DNA-bd_sf"/>
</dbReference>
<dbReference type="Gene3D" id="1.10.10.10">
    <property type="entry name" value="Winged helix-like DNA-binding domain superfamily/Winged helix DNA-binding domain"/>
    <property type="match status" value="1"/>
</dbReference>
<organism evidence="5 6">
    <name type="scientific">Rhodococcus gannanensis</name>
    <dbReference type="NCBI Taxonomy" id="1960308"/>
    <lineage>
        <taxon>Bacteria</taxon>
        <taxon>Bacillati</taxon>
        <taxon>Actinomycetota</taxon>
        <taxon>Actinomycetes</taxon>
        <taxon>Mycobacteriales</taxon>
        <taxon>Nocardiaceae</taxon>
        <taxon>Rhodococcus</taxon>
    </lineage>
</organism>
<dbReference type="SMART" id="SM00895">
    <property type="entry name" value="FCD"/>
    <property type="match status" value="1"/>
</dbReference>
<name>A0ABW4PBA1_9NOCA</name>